<evidence type="ECO:0000313" key="3">
    <source>
        <dbReference type="EMBL" id="SDW54916.1"/>
    </source>
</evidence>
<dbReference type="AlphaFoldDB" id="A0A1H2UFL1"/>
<dbReference type="EMBL" id="FNNQ01000004">
    <property type="protein sequence ID" value="SDW54916.1"/>
    <property type="molecule type" value="Genomic_DNA"/>
</dbReference>
<dbReference type="InterPro" id="IPR009291">
    <property type="entry name" value="Vps62"/>
</dbReference>
<feature type="compositionally biased region" description="Polar residues" evidence="1">
    <location>
        <begin position="25"/>
        <end position="46"/>
    </location>
</feature>
<feature type="region of interest" description="Disordered" evidence="1">
    <location>
        <begin position="25"/>
        <end position="48"/>
    </location>
</feature>
<feature type="chain" id="PRO_5011667711" description="DUF946 domain-containing protein" evidence="2">
    <location>
        <begin position="23"/>
        <end position="322"/>
    </location>
</feature>
<dbReference type="STRING" id="1048340.SAMN05444487_10490"/>
<feature type="region of interest" description="Disordered" evidence="1">
    <location>
        <begin position="295"/>
        <end position="322"/>
    </location>
</feature>
<gene>
    <name evidence="3" type="ORF">SAMN05444487_10490</name>
</gene>
<accession>A0A1H2UFL1</accession>
<name>A0A1H2UFL1_9BACL</name>
<dbReference type="PANTHER" id="PTHR48174">
    <property type="entry name" value="DUF946 FAMILY PROTEIN"/>
    <property type="match status" value="1"/>
</dbReference>
<reference evidence="3 4" key="1">
    <citation type="submission" date="2016-10" db="EMBL/GenBank/DDBJ databases">
        <authorList>
            <person name="de Groot N.N."/>
        </authorList>
    </citation>
    <scope>NUCLEOTIDE SEQUENCE [LARGE SCALE GENOMIC DNA]</scope>
    <source>
        <strain evidence="3 4">DSM 45610</strain>
    </source>
</reference>
<dbReference type="Proteomes" id="UP000198534">
    <property type="component" value="Unassembled WGS sequence"/>
</dbReference>
<dbReference type="Pfam" id="PF06101">
    <property type="entry name" value="Vps62"/>
    <property type="match status" value="1"/>
</dbReference>
<dbReference type="PANTHER" id="PTHR48174:SF5">
    <property type="entry name" value="VACUOLAR PROTEIN SORTING-ASSOCIATED PROTEIN 62"/>
    <property type="match status" value="1"/>
</dbReference>
<keyword evidence="4" id="KW-1185">Reference proteome</keyword>
<evidence type="ECO:0000256" key="2">
    <source>
        <dbReference type="SAM" id="SignalP"/>
    </source>
</evidence>
<protein>
    <recommendedName>
        <fullName evidence="5">DUF946 domain-containing protein</fullName>
    </recommendedName>
</protein>
<organism evidence="3 4">
    <name type="scientific">Marininema mesophilum</name>
    <dbReference type="NCBI Taxonomy" id="1048340"/>
    <lineage>
        <taxon>Bacteria</taxon>
        <taxon>Bacillati</taxon>
        <taxon>Bacillota</taxon>
        <taxon>Bacilli</taxon>
        <taxon>Bacillales</taxon>
        <taxon>Thermoactinomycetaceae</taxon>
        <taxon>Marininema</taxon>
    </lineage>
</organism>
<evidence type="ECO:0000313" key="4">
    <source>
        <dbReference type="Proteomes" id="UP000198534"/>
    </source>
</evidence>
<dbReference type="RefSeq" id="WP_177167909.1">
    <property type="nucleotide sequence ID" value="NZ_FNNQ01000004.1"/>
</dbReference>
<sequence length="322" mass="35865">MKRWVSLFCVVSLLLGPQIAMAQSSEKGVNGKSSTNRVQQQSSEQPQELMKRYAPRLIFDKSESYYPMSVEKSFPYFDREKRDDGNYSLKTKENLEDPDSTLPFFNGDLSTSKIYAYYIKRSDNVVDIVYWVFYPYNQGKKVAWWTLGNHVGDWEHVTVRLTNSSPSQVYLSAHSGGSTMGWDDAPKVGGTHPIAYVAKGSHGMYKDAGKHVYGFSLGSLIDVVDYTSDGKVWDPWNVDALSYFVSKDNGETYDSTPSWMRKDFTSTPSGKNATDPASGAIYMWGNSSDGTCFGSECELGDGPTGPSAKDDIMKNSPDNDVN</sequence>
<keyword evidence="2" id="KW-0732">Signal</keyword>
<evidence type="ECO:0008006" key="5">
    <source>
        <dbReference type="Google" id="ProtNLM"/>
    </source>
</evidence>
<feature type="signal peptide" evidence="2">
    <location>
        <begin position="1"/>
        <end position="22"/>
    </location>
</feature>
<proteinExistence type="predicted"/>
<evidence type="ECO:0000256" key="1">
    <source>
        <dbReference type="SAM" id="MobiDB-lite"/>
    </source>
</evidence>